<keyword evidence="4 11" id="KW-0812">Transmembrane</keyword>
<keyword evidence="14" id="KW-1185">Reference proteome</keyword>
<keyword evidence="7 11" id="KW-1133">Transmembrane helix</keyword>
<evidence type="ECO:0000256" key="1">
    <source>
        <dbReference type="ARBA" id="ARBA00004141"/>
    </source>
</evidence>
<dbReference type="Proteomes" id="UP000248039">
    <property type="component" value="Unassembled WGS sequence"/>
</dbReference>
<sequence length="176" mass="19324">MVRPPHRSALWLWLLCSAGPLLLGTAYFTVPLGVFGPEHPEFSWTVLAVVLTLLALLLLSQIRLIVLQSPHGRPALVISGVSTLTVFVFAATYYSLARQPGEFNGLHTRIDALYFTVVTMATVGYGDIVPTGQPARVVVLLQIAYTLVFLAAGFTSLTQRLRSQVGHRMAQRSHRK</sequence>
<dbReference type="Pfam" id="PF07885">
    <property type="entry name" value="Ion_trans_2"/>
    <property type="match status" value="1"/>
</dbReference>
<comment type="subcellular location">
    <subcellularLocation>
        <location evidence="1">Membrane</location>
        <topology evidence="1">Multi-pass membrane protein</topology>
    </subcellularLocation>
</comment>
<evidence type="ECO:0000313" key="13">
    <source>
        <dbReference type="EMBL" id="PYC87557.1"/>
    </source>
</evidence>
<evidence type="ECO:0000256" key="8">
    <source>
        <dbReference type="ARBA" id="ARBA00023065"/>
    </source>
</evidence>
<evidence type="ECO:0000256" key="6">
    <source>
        <dbReference type="ARBA" id="ARBA00022958"/>
    </source>
</evidence>
<comment type="caution">
    <text evidence="13">The sequence shown here is derived from an EMBL/GenBank/DDBJ whole genome shotgun (WGS) entry which is preliminary data.</text>
</comment>
<protein>
    <recommendedName>
        <fullName evidence="12">Potassium channel domain-containing protein</fullName>
    </recommendedName>
</protein>
<dbReference type="InterPro" id="IPR047871">
    <property type="entry name" value="K_chnl_Slo-like"/>
</dbReference>
<name>A0A2V4NM56_9ACTN</name>
<evidence type="ECO:0000256" key="9">
    <source>
        <dbReference type="ARBA" id="ARBA00023136"/>
    </source>
</evidence>
<dbReference type="GO" id="GO:0005267">
    <property type="term" value="F:potassium channel activity"/>
    <property type="evidence" value="ECO:0007669"/>
    <property type="project" value="UniProtKB-KW"/>
</dbReference>
<dbReference type="PANTHER" id="PTHR10027:SF10">
    <property type="entry name" value="SLOWPOKE 2, ISOFORM D"/>
    <property type="match status" value="1"/>
</dbReference>
<dbReference type="EMBL" id="PYBW01000013">
    <property type="protein sequence ID" value="PYC87557.1"/>
    <property type="molecule type" value="Genomic_DNA"/>
</dbReference>
<keyword evidence="10" id="KW-0407">Ion channel</keyword>
<feature type="transmembrane region" description="Helical" evidence="11">
    <location>
        <begin position="42"/>
        <end position="62"/>
    </location>
</feature>
<keyword evidence="8" id="KW-0406">Ion transport</keyword>
<keyword evidence="6" id="KW-0630">Potassium</keyword>
<keyword evidence="9 11" id="KW-0472">Membrane</keyword>
<evidence type="ECO:0000256" key="11">
    <source>
        <dbReference type="SAM" id="Phobius"/>
    </source>
</evidence>
<evidence type="ECO:0000313" key="14">
    <source>
        <dbReference type="Proteomes" id="UP000248039"/>
    </source>
</evidence>
<evidence type="ECO:0000256" key="7">
    <source>
        <dbReference type="ARBA" id="ARBA00022989"/>
    </source>
</evidence>
<evidence type="ECO:0000256" key="2">
    <source>
        <dbReference type="ARBA" id="ARBA00022448"/>
    </source>
</evidence>
<evidence type="ECO:0000256" key="5">
    <source>
        <dbReference type="ARBA" id="ARBA00022826"/>
    </source>
</evidence>
<evidence type="ECO:0000256" key="3">
    <source>
        <dbReference type="ARBA" id="ARBA00022538"/>
    </source>
</evidence>
<keyword evidence="3" id="KW-0633">Potassium transport</keyword>
<keyword evidence="5" id="KW-0631">Potassium channel</keyword>
<proteinExistence type="predicted"/>
<reference evidence="13 14" key="1">
    <citation type="submission" date="2018-03" db="EMBL/GenBank/DDBJ databases">
        <title>Bioinformatic expansion and discovery of thiopeptide antibiotics.</title>
        <authorList>
            <person name="Schwalen C.J."/>
            <person name="Hudson G.A."/>
            <person name="Mitchell D.A."/>
        </authorList>
    </citation>
    <scope>NUCLEOTIDE SEQUENCE [LARGE SCALE GENOMIC DNA]</scope>
    <source>
        <strain evidence="13 14">ATCC 21389</strain>
    </source>
</reference>
<dbReference type="RefSeq" id="WP_110665863.1">
    <property type="nucleotide sequence ID" value="NZ_PYBW01000013.1"/>
</dbReference>
<dbReference type="AlphaFoldDB" id="A0A2V4NM56"/>
<feature type="transmembrane region" description="Helical" evidence="11">
    <location>
        <begin position="137"/>
        <end position="158"/>
    </location>
</feature>
<dbReference type="PANTHER" id="PTHR10027">
    <property type="entry name" value="CALCIUM-ACTIVATED POTASSIUM CHANNEL ALPHA CHAIN"/>
    <property type="match status" value="1"/>
</dbReference>
<dbReference type="GO" id="GO:0016020">
    <property type="term" value="C:membrane"/>
    <property type="evidence" value="ECO:0007669"/>
    <property type="project" value="UniProtKB-SubCell"/>
</dbReference>
<evidence type="ECO:0000256" key="4">
    <source>
        <dbReference type="ARBA" id="ARBA00022692"/>
    </source>
</evidence>
<evidence type="ECO:0000259" key="12">
    <source>
        <dbReference type="Pfam" id="PF07885"/>
    </source>
</evidence>
<feature type="transmembrane region" description="Helical" evidence="11">
    <location>
        <begin position="12"/>
        <end position="30"/>
    </location>
</feature>
<dbReference type="SUPFAM" id="SSF81324">
    <property type="entry name" value="Voltage-gated potassium channels"/>
    <property type="match status" value="1"/>
</dbReference>
<organism evidence="13 14">
    <name type="scientific">Streptomyces tateyamensis</name>
    <dbReference type="NCBI Taxonomy" id="565073"/>
    <lineage>
        <taxon>Bacteria</taxon>
        <taxon>Bacillati</taxon>
        <taxon>Actinomycetota</taxon>
        <taxon>Actinomycetes</taxon>
        <taxon>Kitasatosporales</taxon>
        <taxon>Streptomycetaceae</taxon>
        <taxon>Streptomyces</taxon>
    </lineage>
</organism>
<evidence type="ECO:0000256" key="10">
    <source>
        <dbReference type="ARBA" id="ARBA00023303"/>
    </source>
</evidence>
<dbReference type="OrthoDB" id="9799090at2"/>
<feature type="domain" description="Potassium channel" evidence="12">
    <location>
        <begin position="83"/>
        <end position="162"/>
    </location>
</feature>
<feature type="transmembrane region" description="Helical" evidence="11">
    <location>
        <begin position="74"/>
        <end position="96"/>
    </location>
</feature>
<dbReference type="InterPro" id="IPR013099">
    <property type="entry name" value="K_chnl_dom"/>
</dbReference>
<dbReference type="Gene3D" id="1.10.287.70">
    <property type="match status" value="1"/>
</dbReference>
<accession>A0A2V4NM56</accession>
<gene>
    <name evidence="13" type="ORF">C7C46_04400</name>
</gene>
<keyword evidence="2" id="KW-0813">Transport</keyword>